<name>A0A284R3N7_ARMOS</name>
<evidence type="ECO:0000256" key="2">
    <source>
        <dbReference type="SAM" id="Phobius"/>
    </source>
</evidence>
<feature type="transmembrane region" description="Helical" evidence="2">
    <location>
        <begin position="52"/>
        <end position="74"/>
    </location>
</feature>
<feature type="signal peptide" evidence="3">
    <location>
        <begin position="1"/>
        <end position="17"/>
    </location>
</feature>
<keyword evidence="2" id="KW-0472">Membrane</keyword>
<dbReference type="OMA" id="IVPSCRR"/>
<proteinExistence type="predicted"/>
<evidence type="ECO:0000313" key="5">
    <source>
        <dbReference type="Proteomes" id="UP000219338"/>
    </source>
</evidence>
<dbReference type="Proteomes" id="UP000219338">
    <property type="component" value="Unassembled WGS sequence"/>
</dbReference>
<dbReference type="AlphaFoldDB" id="A0A284R3N7"/>
<gene>
    <name evidence="4" type="ORF">ARMOST_06680</name>
</gene>
<dbReference type="EMBL" id="FUEG01000004">
    <property type="protein sequence ID" value="SJL03327.1"/>
    <property type="molecule type" value="Genomic_DNA"/>
</dbReference>
<keyword evidence="5" id="KW-1185">Reference proteome</keyword>
<keyword evidence="2" id="KW-0812">Transmembrane</keyword>
<evidence type="ECO:0000313" key="4">
    <source>
        <dbReference type="EMBL" id="SJL03327.1"/>
    </source>
</evidence>
<feature type="region of interest" description="Disordered" evidence="1">
    <location>
        <begin position="181"/>
        <end position="231"/>
    </location>
</feature>
<dbReference type="OrthoDB" id="2923236at2759"/>
<evidence type="ECO:0000256" key="3">
    <source>
        <dbReference type="SAM" id="SignalP"/>
    </source>
</evidence>
<feature type="compositionally biased region" description="Basic and acidic residues" evidence="1">
    <location>
        <begin position="182"/>
        <end position="198"/>
    </location>
</feature>
<reference evidence="5" key="1">
    <citation type="journal article" date="2017" name="Nat. Ecol. Evol.">
        <title>Genome expansion and lineage-specific genetic innovations in the forest pathogenic fungi Armillaria.</title>
        <authorList>
            <person name="Sipos G."/>
            <person name="Prasanna A.N."/>
            <person name="Walter M.C."/>
            <person name="O'Connor E."/>
            <person name="Balint B."/>
            <person name="Krizsan K."/>
            <person name="Kiss B."/>
            <person name="Hess J."/>
            <person name="Varga T."/>
            <person name="Slot J."/>
            <person name="Riley R."/>
            <person name="Boka B."/>
            <person name="Rigling D."/>
            <person name="Barry K."/>
            <person name="Lee J."/>
            <person name="Mihaltcheva S."/>
            <person name="LaButti K."/>
            <person name="Lipzen A."/>
            <person name="Waldron R."/>
            <person name="Moloney N.M."/>
            <person name="Sperisen C."/>
            <person name="Kredics L."/>
            <person name="Vagvoelgyi C."/>
            <person name="Patrignani A."/>
            <person name="Fitzpatrick D."/>
            <person name="Nagy I."/>
            <person name="Doyle S."/>
            <person name="Anderson J.B."/>
            <person name="Grigoriev I.V."/>
            <person name="Gueldener U."/>
            <person name="Muensterkoetter M."/>
            <person name="Nagy L.G."/>
        </authorList>
    </citation>
    <scope>NUCLEOTIDE SEQUENCE [LARGE SCALE GENOMIC DNA]</scope>
    <source>
        <strain evidence="5">C18/9</strain>
    </source>
</reference>
<feature type="compositionally biased region" description="Polar residues" evidence="1">
    <location>
        <begin position="206"/>
        <end position="229"/>
    </location>
</feature>
<keyword evidence="3" id="KW-0732">Signal</keyword>
<protein>
    <recommendedName>
        <fullName evidence="6">Mannosyltransferase</fullName>
    </recommendedName>
</protein>
<evidence type="ECO:0000256" key="1">
    <source>
        <dbReference type="SAM" id="MobiDB-lite"/>
    </source>
</evidence>
<feature type="transmembrane region" description="Helical" evidence="2">
    <location>
        <begin position="105"/>
        <end position="127"/>
    </location>
</feature>
<sequence length="355" mass="38695">MGFLATAITMFFNPVDAILGSPGLDWPETVFDALLASTRPPPLYLTRANPTFVPIGSFLCLVVAPIVPAAYVILRLGPSRQRTFLSLAFSPFVATRLFIKHTDPFTVCLATFIFGTSLGCTLDFLFAFSNTNNIVLFSTFDILASALLSYIKTYHSMGVVTLLALFSIGWYLQRKKQTKPVETNKGDVPSERIPERDGGAGMVSNVEKTSPAVTLPFPTNSEGISQRTTPDCEEKSIVPSCRRCLSGYRQAAEDSEHIATNIEQSQDNHLVETSPTPPGSPSFLELTDSPSLVTGSDTATATKTPSVFLDICRLQYQSTSSDFAQDVRAYQSVPHAILQPSAEESSVDLLFTLFH</sequence>
<organism evidence="4 5">
    <name type="scientific">Armillaria ostoyae</name>
    <name type="common">Armillaria root rot fungus</name>
    <dbReference type="NCBI Taxonomy" id="47428"/>
    <lineage>
        <taxon>Eukaryota</taxon>
        <taxon>Fungi</taxon>
        <taxon>Dikarya</taxon>
        <taxon>Basidiomycota</taxon>
        <taxon>Agaricomycotina</taxon>
        <taxon>Agaricomycetes</taxon>
        <taxon>Agaricomycetidae</taxon>
        <taxon>Agaricales</taxon>
        <taxon>Marasmiineae</taxon>
        <taxon>Physalacriaceae</taxon>
        <taxon>Armillaria</taxon>
    </lineage>
</organism>
<accession>A0A284R3N7</accession>
<keyword evidence="2" id="KW-1133">Transmembrane helix</keyword>
<feature type="chain" id="PRO_5012334571" description="Mannosyltransferase" evidence="3">
    <location>
        <begin position="18"/>
        <end position="355"/>
    </location>
</feature>
<feature type="transmembrane region" description="Helical" evidence="2">
    <location>
        <begin position="157"/>
        <end position="173"/>
    </location>
</feature>
<evidence type="ECO:0008006" key="6">
    <source>
        <dbReference type="Google" id="ProtNLM"/>
    </source>
</evidence>